<comment type="caution">
    <text evidence="1">The sequence shown here is derived from an EMBL/GenBank/DDBJ whole genome shotgun (WGS) entry which is preliminary data.</text>
</comment>
<reference evidence="1" key="1">
    <citation type="journal article" date="2014" name="Front. Microbiol.">
        <title>High frequency of phylogenetically diverse reductive dehalogenase-homologous genes in deep subseafloor sedimentary metagenomes.</title>
        <authorList>
            <person name="Kawai M."/>
            <person name="Futagami T."/>
            <person name="Toyoda A."/>
            <person name="Takaki Y."/>
            <person name="Nishi S."/>
            <person name="Hori S."/>
            <person name="Arai W."/>
            <person name="Tsubouchi T."/>
            <person name="Morono Y."/>
            <person name="Uchiyama I."/>
            <person name="Ito T."/>
            <person name="Fujiyama A."/>
            <person name="Inagaki F."/>
            <person name="Takami H."/>
        </authorList>
    </citation>
    <scope>NUCLEOTIDE SEQUENCE</scope>
    <source>
        <strain evidence="1">Expedition CK06-06</strain>
    </source>
</reference>
<dbReference type="EMBL" id="BARU01020266">
    <property type="protein sequence ID" value="GAH61388.1"/>
    <property type="molecule type" value="Genomic_DNA"/>
</dbReference>
<evidence type="ECO:0000313" key="1">
    <source>
        <dbReference type="EMBL" id="GAH61388.1"/>
    </source>
</evidence>
<feature type="non-terminal residue" evidence="1">
    <location>
        <position position="73"/>
    </location>
</feature>
<sequence>MWIQPKVVILNLEHDGRNLSYLHTPLLYHSCLEQIIFGGEVFLEIRAAVLTYRDLYCIYFGGVVEFAEKWSEA</sequence>
<gene>
    <name evidence="1" type="ORF">S03H2_33305</name>
</gene>
<organism evidence="1">
    <name type="scientific">marine sediment metagenome</name>
    <dbReference type="NCBI Taxonomy" id="412755"/>
    <lineage>
        <taxon>unclassified sequences</taxon>
        <taxon>metagenomes</taxon>
        <taxon>ecological metagenomes</taxon>
    </lineage>
</organism>
<proteinExistence type="predicted"/>
<name>X1IV11_9ZZZZ</name>
<accession>X1IV11</accession>
<dbReference type="AlphaFoldDB" id="X1IV11"/>
<protein>
    <submittedName>
        <fullName evidence="1">Uncharacterized protein</fullName>
    </submittedName>
</protein>